<accession>A0A9N9MJW7</accession>
<feature type="region of interest" description="Disordered" evidence="1">
    <location>
        <begin position="1"/>
        <end position="55"/>
    </location>
</feature>
<name>A0A9N9MJW7_9CUCU</name>
<protein>
    <submittedName>
        <fullName evidence="2">Uncharacterized protein</fullName>
    </submittedName>
</protein>
<feature type="compositionally biased region" description="Basic and acidic residues" evidence="1">
    <location>
        <begin position="7"/>
        <end position="45"/>
    </location>
</feature>
<evidence type="ECO:0000256" key="1">
    <source>
        <dbReference type="SAM" id="MobiDB-lite"/>
    </source>
</evidence>
<dbReference type="Proteomes" id="UP001152799">
    <property type="component" value="Chromosome 15"/>
</dbReference>
<evidence type="ECO:0000313" key="2">
    <source>
        <dbReference type="EMBL" id="CAG9763829.1"/>
    </source>
</evidence>
<sequence length="83" mass="10016">MGDSENEYDRKRRDKFRGAERAPRPREDWVERENWPRDYRPRDRGYSPSIEPAPKRMRHDYYGAEGGGFYNHYGAYHQAAAHR</sequence>
<reference evidence="2" key="1">
    <citation type="submission" date="2022-01" db="EMBL/GenBank/DDBJ databases">
        <authorList>
            <person name="King R."/>
        </authorList>
    </citation>
    <scope>NUCLEOTIDE SEQUENCE</scope>
</reference>
<dbReference type="AlphaFoldDB" id="A0A9N9MJW7"/>
<evidence type="ECO:0000313" key="3">
    <source>
        <dbReference type="Proteomes" id="UP001152799"/>
    </source>
</evidence>
<proteinExistence type="predicted"/>
<organism evidence="2 3">
    <name type="scientific">Ceutorhynchus assimilis</name>
    <name type="common">cabbage seed weevil</name>
    <dbReference type="NCBI Taxonomy" id="467358"/>
    <lineage>
        <taxon>Eukaryota</taxon>
        <taxon>Metazoa</taxon>
        <taxon>Ecdysozoa</taxon>
        <taxon>Arthropoda</taxon>
        <taxon>Hexapoda</taxon>
        <taxon>Insecta</taxon>
        <taxon>Pterygota</taxon>
        <taxon>Neoptera</taxon>
        <taxon>Endopterygota</taxon>
        <taxon>Coleoptera</taxon>
        <taxon>Polyphaga</taxon>
        <taxon>Cucujiformia</taxon>
        <taxon>Curculionidae</taxon>
        <taxon>Ceutorhynchinae</taxon>
        <taxon>Ceutorhynchus</taxon>
    </lineage>
</organism>
<dbReference type="OrthoDB" id="342064at2759"/>
<keyword evidence="3" id="KW-1185">Reference proteome</keyword>
<dbReference type="EMBL" id="OU892291">
    <property type="protein sequence ID" value="CAG9763829.1"/>
    <property type="molecule type" value="Genomic_DNA"/>
</dbReference>
<gene>
    <name evidence="2" type="ORF">CEUTPL_LOCUS4483</name>
</gene>